<dbReference type="Proteomes" id="UP000594943">
    <property type="component" value="Chromosome 2"/>
</dbReference>
<dbReference type="KEGG" id="bhg:I6G56_24565"/>
<proteinExistence type="predicted"/>
<dbReference type="AlphaFoldDB" id="A0A7T2U8H6"/>
<reference evidence="1 2" key="1">
    <citation type="submission" date="2020-12" db="EMBL/GenBank/DDBJ databases">
        <title>FDA dAtabase for Regulatory Grade micrObial Sequences (FDA-ARGOS): Supporting development and validation of Infectious Disease Dx tests.</title>
        <authorList>
            <person name="Nelson B."/>
            <person name="Plummer A."/>
            <person name="Tallon L."/>
            <person name="Sadzewicz L."/>
            <person name="Zhao X."/>
            <person name="Boylan J."/>
            <person name="Ott S."/>
            <person name="Bowen H."/>
            <person name="Vavikolanu K."/>
            <person name="Mehta A."/>
            <person name="Aluvathingal J."/>
            <person name="Nadendla S."/>
            <person name="Myers T."/>
            <person name="Yan Y."/>
            <person name="Sichtig H."/>
        </authorList>
    </citation>
    <scope>NUCLEOTIDE SEQUENCE [LARGE SCALE GENOMIC DNA]</scope>
    <source>
        <strain evidence="1 2">FDAARGOS_899</strain>
    </source>
</reference>
<evidence type="ECO:0000313" key="1">
    <source>
        <dbReference type="EMBL" id="QPS47587.1"/>
    </source>
</evidence>
<dbReference type="RefSeq" id="WP_144411876.1">
    <property type="nucleotide sequence ID" value="NZ_CP013382.1"/>
</dbReference>
<sequence length="84" mass="8488">MGVEVIGVSGVWAVRGGGAGGGRAMPIAPGELRMTFGAIAAFGAPACCAARCARSIAIRVAADWSGMRRRGDVFRVLGSFGGFD</sequence>
<gene>
    <name evidence="1" type="ORF">I6G56_24565</name>
</gene>
<name>A0A7T2U8H6_9BURK</name>
<evidence type="ECO:0000313" key="2">
    <source>
        <dbReference type="Proteomes" id="UP000594943"/>
    </source>
</evidence>
<dbReference type="EMBL" id="CP065687">
    <property type="protein sequence ID" value="QPS47587.1"/>
    <property type="molecule type" value="Genomic_DNA"/>
</dbReference>
<organism evidence="1 2">
    <name type="scientific">Burkholderia humptydooensis</name>
    <dbReference type="NCBI Taxonomy" id="430531"/>
    <lineage>
        <taxon>Bacteria</taxon>
        <taxon>Pseudomonadati</taxon>
        <taxon>Pseudomonadota</taxon>
        <taxon>Betaproteobacteria</taxon>
        <taxon>Burkholderiales</taxon>
        <taxon>Burkholderiaceae</taxon>
        <taxon>Burkholderia</taxon>
        <taxon>pseudomallei group</taxon>
    </lineage>
</organism>
<protein>
    <submittedName>
        <fullName evidence="1">Uncharacterized protein</fullName>
    </submittedName>
</protein>
<accession>A0A7T2U8H6</accession>